<reference evidence="3 4" key="1">
    <citation type="journal article" date="2014" name="ISME J.">
        <title>Candidatus Competibacter-lineage genomes retrieved from metagenomes reveal functional metabolic diversity.</title>
        <authorList>
            <person name="McIlroy S.J."/>
            <person name="Albertsen M."/>
            <person name="Andresen E.K."/>
            <person name="Saunders A.M."/>
            <person name="Kristiansen R."/>
            <person name="Stokholm-Bjerregaard M."/>
            <person name="Nielsen K.L."/>
            <person name="Nielsen P.H."/>
        </authorList>
    </citation>
    <scope>NUCLEOTIDE SEQUENCE [LARGE SCALE GENOMIC DNA]</scope>
    <source>
        <strain evidence="3 4">Run_B_J11</strain>
    </source>
</reference>
<proteinExistence type="predicted"/>
<comment type="caution">
    <text evidence="3">The sequence shown here is derived from an EMBL/GenBank/DDBJ whole genome shotgun (WGS) entry which is preliminary data.</text>
</comment>
<feature type="region of interest" description="Disordered" evidence="1">
    <location>
        <begin position="232"/>
        <end position="251"/>
    </location>
</feature>
<evidence type="ECO:0000313" key="4">
    <source>
        <dbReference type="Proteomes" id="UP000019184"/>
    </source>
</evidence>
<evidence type="ECO:0000259" key="2">
    <source>
        <dbReference type="Pfam" id="PF13546"/>
    </source>
</evidence>
<accession>A0A7U7J482</accession>
<dbReference type="Proteomes" id="UP000019184">
    <property type="component" value="Unassembled WGS sequence"/>
</dbReference>
<dbReference type="PANTHER" id="PTHR33627:SF1">
    <property type="entry name" value="TRANSPOSASE"/>
    <property type="match status" value="1"/>
</dbReference>
<dbReference type="InterPro" id="IPR012337">
    <property type="entry name" value="RNaseH-like_sf"/>
</dbReference>
<dbReference type="AlphaFoldDB" id="A0A7U7J482"/>
<dbReference type="InterPro" id="IPR038721">
    <property type="entry name" value="IS701-like_DDE_dom"/>
</dbReference>
<dbReference type="Pfam" id="PF13546">
    <property type="entry name" value="DDE_5"/>
    <property type="match status" value="1"/>
</dbReference>
<dbReference type="InterPro" id="IPR039365">
    <property type="entry name" value="IS701-like"/>
</dbReference>
<keyword evidence="4" id="KW-1185">Reference proteome</keyword>
<feature type="domain" description="Transposase IS701-like DDE" evidence="2">
    <location>
        <begin position="26"/>
        <end position="284"/>
    </location>
</feature>
<dbReference type="SUPFAM" id="SSF53098">
    <property type="entry name" value="Ribonuclease H-like"/>
    <property type="match status" value="1"/>
</dbReference>
<evidence type="ECO:0000256" key="1">
    <source>
        <dbReference type="SAM" id="MobiDB-lite"/>
    </source>
</evidence>
<sequence length="449" mass="50928">MLAGIGQRFMDFCSRFTSPFRQGTRTVETAAQLYVRGLLQAETKNMERMEEVIPEADHQALQHLLSESAWSERAVLDQVAQEANRLLGGHADSALLIDESGCPKKGTHSVGVARQWCGPLGKVENGQVGVFAALSRGTDVTLIDERLFLPEGWTSDEARCQAAGIPVTQRSFQRKTDLALTMITHARQQSIGFAWVGFDGFYGSDPAFLRALDAQGEVFVGEVHKDQRIYLDDPHPSVPPAQTRHGRPPTRLQAPAPAVRVDQWAEQQPGEAWQPVTLRNGTKGALRVEILHRTVWLWDGEEPQARPWQVIVRREIETPTEIKYSLSNAPANTPVPRLAFLQGPRYWIERALQQGKQDVGLGDYQVRGWRGWHHHLALVMMSMLFLLEERQLHHQTRPLLSGRDIRALLNHFLPQREMTLEEVLRQMEVRHRKRQAAINSAYRKQQLNE</sequence>
<evidence type="ECO:0000313" key="3">
    <source>
        <dbReference type="EMBL" id="CDH45350.1"/>
    </source>
</evidence>
<protein>
    <submittedName>
        <fullName evidence="3">Transposase</fullName>
    </submittedName>
</protein>
<name>A0A7U7J482_9GAMM</name>
<dbReference type="NCBIfam" id="NF033540">
    <property type="entry name" value="transpos_IS701"/>
    <property type="match status" value="1"/>
</dbReference>
<dbReference type="PANTHER" id="PTHR33627">
    <property type="entry name" value="TRANSPOSASE"/>
    <property type="match status" value="1"/>
</dbReference>
<dbReference type="EMBL" id="CBTK010000143">
    <property type="protein sequence ID" value="CDH45350.1"/>
    <property type="molecule type" value="Genomic_DNA"/>
</dbReference>
<gene>
    <name evidence="3" type="ORF">BN874_2270001</name>
</gene>
<organism evidence="3 4">
    <name type="scientific">Candidatus Contendobacter odensis Run_B_J11</name>
    <dbReference type="NCBI Taxonomy" id="1400861"/>
    <lineage>
        <taxon>Bacteria</taxon>
        <taxon>Pseudomonadati</taxon>
        <taxon>Pseudomonadota</taxon>
        <taxon>Gammaproteobacteria</taxon>
        <taxon>Candidatus Competibacteraceae</taxon>
        <taxon>Candidatus Contendibacter</taxon>
    </lineage>
</organism>